<organism evidence="2 3">
    <name type="scientific">Streptomyces macrosporus</name>
    <dbReference type="NCBI Taxonomy" id="44032"/>
    <lineage>
        <taxon>Bacteria</taxon>
        <taxon>Bacillati</taxon>
        <taxon>Actinomycetota</taxon>
        <taxon>Actinomycetes</taxon>
        <taxon>Kitasatosporales</taxon>
        <taxon>Streptomycetaceae</taxon>
        <taxon>Streptomyces</taxon>
    </lineage>
</organism>
<feature type="compositionally biased region" description="Low complexity" evidence="1">
    <location>
        <begin position="89"/>
        <end position="131"/>
    </location>
</feature>
<sequence length="267" mass="28253">MTEAESVPVRCPVCRREHLYVPPVHPCPCGAPVAPPLLRGGIPVRVHHRIWADSWVTLRCAACGRYDEWPRPELGCPCGAILRPPLASDASAPTSPDASPHASSGAASPAGTGPVPFPDAAGGTPAPRGTASRTTARERPAFRPVTIRTARDVVAAAARYLEWLGFDRVRTTTETRPASGVDLRGPEVLARVDPTTSPVGPATVETLWLHGLNESATAVCFALAGYTADARRRAHDLEVPLFVMDLTGTPQPVGDAARELLRAGPPR</sequence>
<protein>
    <recommendedName>
        <fullName evidence="4">Restriction endonuclease type IV Mrr domain-containing protein</fullName>
    </recommendedName>
</protein>
<evidence type="ECO:0000256" key="1">
    <source>
        <dbReference type="SAM" id="MobiDB-lite"/>
    </source>
</evidence>
<name>A0ABN3K6A5_9ACTN</name>
<dbReference type="RefSeq" id="WP_344324428.1">
    <property type="nucleotide sequence ID" value="NZ_BAAASZ010000026.1"/>
</dbReference>
<evidence type="ECO:0000313" key="2">
    <source>
        <dbReference type="EMBL" id="GAA2450194.1"/>
    </source>
</evidence>
<comment type="caution">
    <text evidence="2">The sequence shown here is derived from an EMBL/GenBank/DDBJ whole genome shotgun (WGS) entry which is preliminary data.</text>
</comment>
<accession>A0ABN3K6A5</accession>
<keyword evidence="3" id="KW-1185">Reference proteome</keyword>
<feature type="region of interest" description="Disordered" evidence="1">
    <location>
        <begin position="89"/>
        <end position="143"/>
    </location>
</feature>
<dbReference type="EMBL" id="BAAASZ010000026">
    <property type="protein sequence ID" value="GAA2450194.1"/>
    <property type="molecule type" value="Genomic_DNA"/>
</dbReference>
<reference evidence="2 3" key="1">
    <citation type="journal article" date="2019" name="Int. J. Syst. Evol. Microbiol.">
        <title>The Global Catalogue of Microorganisms (GCM) 10K type strain sequencing project: providing services to taxonomists for standard genome sequencing and annotation.</title>
        <authorList>
            <consortium name="The Broad Institute Genomics Platform"/>
            <consortium name="The Broad Institute Genome Sequencing Center for Infectious Disease"/>
            <person name="Wu L."/>
            <person name="Ma J."/>
        </authorList>
    </citation>
    <scope>NUCLEOTIDE SEQUENCE [LARGE SCALE GENOMIC DNA]</scope>
    <source>
        <strain evidence="2 3">JCM 6305</strain>
    </source>
</reference>
<gene>
    <name evidence="2" type="ORF">GCM10010405_37240</name>
</gene>
<dbReference type="Proteomes" id="UP001501638">
    <property type="component" value="Unassembled WGS sequence"/>
</dbReference>
<evidence type="ECO:0008006" key="4">
    <source>
        <dbReference type="Google" id="ProtNLM"/>
    </source>
</evidence>
<evidence type="ECO:0000313" key="3">
    <source>
        <dbReference type="Proteomes" id="UP001501638"/>
    </source>
</evidence>
<proteinExistence type="predicted"/>